<protein>
    <submittedName>
        <fullName evidence="1">START domain protein</fullName>
    </submittedName>
</protein>
<gene>
    <name evidence="1" type="ordered locus">Nmlp_2762</name>
</gene>
<accession>M1XL18</accession>
<evidence type="ECO:0000313" key="2">
    <source>
        <dbReference type="Proteomes" id="UP000011867"/>
    </source>
</evidence>
<sequence>MDRVEVSTVVYLPAEDVYEFLLAFRRYADYSEYLESVRQFGDGGAGTEYALRFEWWKLHYTARSAVTEVDPPRRIEWRILTDLDASGRWLIDPIEDADGSTQRAGEPIRGEDGSAPKTEVTFVAEYAPGSASDGIVDLPRFVSLGWVIEKIKPKIREEAERIVRRVVADLEGETRDVALRIETS</sequence>
<dbReference type="SUPFAM" id="SSF55961">
    <property type="entry name" value="Bet v1-like"/>
    <property type="match status" value="1"/>
</dbReference>
<dbReference type="AlphaFoldDB" id="M1XL18"/>
<dbReference type="GeneID" id="14652405"/>
<dbReference type="EMBL" id="HF582854">
    <property type="protein sequence ID" value="CCQ36915.1"/>
    <property type="molecule type" value="Genomic_DNA"/>
</dbReference>
<dbReference type="InterPro" id="IPR023393">
    <property type="entry name" value="START-like_dom_sf"/>
</dbReference>
<dbReference type="KEGG" id="nmo:Nmlp_2762"/>
<name>M1XL18_NATM8</name>
<proteinExistence type="predicted"/>
<dbReference type="Pfam" id="PF10604">
    <property type="entry name" value="Polyketide_cyc2"/>
    <property type="match status" value="1"/>
</dbReference>
<dbReference type="eggNOG" id="arCOG02899">
    <property type="taxonomic scope" value="Archaea"/>
</dbReference>
<evidence type="ECO:0000313" key="1">
    <source>
        <dbReference type="EMBL" id="CCQ36915.1"/>
    </source>
</evidence>
<dbReference type="Gene3D" id="3.30.530.20">
    <property type="match status" value="1"/>
</dbReference>
<organism evidence="1 2">
    <name type="scientific">Natronomonas moolapensis (strain DSM 18674 / CECT 7526 / JCM 14361 / 8.8.11)</name>
    <dbReference type="NCBI Taxonomy" id="268739"/>
    <lineage>
        <taxon>Archaea</taxon>
        <taxon>Methanobacteriati</taxon>
        <taxon>Methanobacteriota</taxon>
        <taxon>Stenosarchaea group</taxon>
        <taxon>Halobacteria</taxon>
        <taxon>Halobacteriales</taxon>
        <taxon>Natronomonadaceae</taxon>
        <taxon>Natronomonas</taxon>
    </lineage>
</organism>
<dbReference type="Proteomes" id="UP000011867">
    <property type="component" value="Chromosome"/>
</dbReference>
<keyword evidence="2" id="KW-1185">Reference proteome</keyword>
<dbReference type="OrthoDB" id="167073at2157"/>
<dbReference type="RefSeq" id="WP_015409681.1">
    <property type="nucleotide sequence ID" value="NC_020388.1"/>
</dbReference>
<dbReference type="STRING" id="268739.Nmlp_2762"/>
<dbReference type="InterPro" id="IPR019587">
    <property type="entry name" value="Polyketide_cyclase/dehydratase"/>
</dbReference>
<dbReference type="CDD" id="cd07812">
    <property type="entry name" value="SRPBCC"/>
    <property type="match status" value="1"/>
</dbReference>
<reference evidence="1 2" key="1">
    <citation type="journal article" date="2013" name="Genome Announc.">
        <title>Genome of the haloarchaeon Natronomonas moolapensis, a neutrophilic member of a previously haloalkaliphilic genus.</title>
        <authorList>
            <person name="Dyall-Smith M.L."/>
            <person name="Pfeiffer F."/>
            <person name="Oberwinkler T."/>
            <person name="Klee K."/>
            <person name="Rampp M."/>
            <person name="Palm P."/>
            <person name="Gross K."/>
            <person name="Schuster S.C."/>
            <person name="Oesterhelt D."/>
        </authorList>
    </citation>
    <scope>NUCLEOTIDE SEQUENCE [LARGE SCALE GENOMIC DNA]</scope>
    <source>
        <strain evidence="2">DSM 18674 / JCM 14361 / 8.8.11</strain>
    </source>
</reference>
<dbReference type="HOGENOM" id="CLU_1507348_0_0_2"/>